<organism evidence="2 3">
    <name type="scientific">Dactylosporangium aurantiacum</name>
    <dbReference type="NCBI Taxonomy" id="35754"/>
    <lineage>
        <taxon>Bacteria</taxon>
        <taxon>Bacillati</taxon>
        <taxon>Actinomycetota</taxon>
        <taxon>Actinomycetes</taxon>
        <taxon>Micromonosporales</taxon>
        <taxon>Micromonosporaceae</taxon>
        <taxon>Dactylosporangium</taxon>
    </lineage>
</organism>
<dbReference type="KEGG" id="daur:Daura_37670"/>
<evidence type="ECO:0000313" key="2">
    <source>
        <dbReference type="EMBL" id="UWZ52348.1"/>
    </source>
</evidence>
<accession>A0A9Q9IFP8</accession>
<dbReference type="AlphaFoldDB" id="A0A9Q9IFP8"/>
<evidence type="ECO:0000256" key="1">
    <source>
        <dbReference type="SAM" id="MobiDB-lite"/>
    </source>
</evidence>
<name>A0A9Q9IFP8_9ACTN</name>
<protein>
    <submittedName>
        <fullName evidence="2">Uncharacterized protein</fullName>
    </submittedName>
</protein>
<dbReference type="Proteomes" id="UP001058003">
    <property type="component" value="Chromosome"/>
</dbReference>
<proteinExistence type="predicted"/>
<keyword evidence="3" id="KW-1185">Reference proteome</keyword>
<dbReference type="EMBL" id="CP073767">
    <property type="protein sequence ID" value="UWZ52348.1"/>
    <property type="molecule type" value="Genomic_DNA"/>
</dbReference>
<gene>
    <name evidence="2" type="ORF">Daura_37670</name>
</gene>
<dbReference type="RefSeq" id="WP_052386137.1">
    <property type="nucleotide sequence ID" value="NZ_CP073767.1"/>
</dbReference>
<reference evidence="2" key="1">
    <citation type="submission" date="2021-04" db="EMBL/GenBank/DDBJ databases">
        <title>Dactylosporangium aurantiacum NRRL B-8018 full assembly.</title>
        <authorList>
            <person name="Hartkoorn R.C."/>
            <person name="Beaudoing E."/>
            <person name="Hot D."/>
        </authorList>
    </citation>
    <scope>NUCLEOTIDE SEQUENCE</scope>
    <source>
        <strain evidence="2">NRRL B-8018</strain>
    </source>
</reference>
<dbReference type="OrthoDB" id="4552724at2"/>
<evidence type="ECO:0000313" key="3">
    <source>
        <dbReference type="Proteomes" id="UP001058003"/>
    </source>
</evidence>
<sequence>MSAPPRGGTLDGMDISTHPLPDADPVDTGWVDAALSTAYAAGDPVGALVGCPLDGGDGLMLAGWPDPAPDLFEQPYALVEALAGQGAGPARFMQVVAFDGPRSPEWVAAEQAAAHGRLWPAVREVPGIVWTLRLRAADGGTSVVTLAETADAIDAAVRAVMSTSLLPGEDPRLLTGPDRMGVYRLMHADLPIPAAGGSAGGGA</sequence>
<feature type="region of interest" description="Disordered" evidence="1">
    <location>
        <begin position="1"/>
        <end position="23"/>
    </location>
</feature>